<protein>
    <submittedName>
        <fullName evidence="1">L-rhamnose mutarotase</fullName>
    </submittedName>
</protein>
<dbReference type="AlphaFoldDB" id="A0A1G4RZS8"/>
<keyword evidence="2" id="KW-1185">Reference proteome</keyword>
<evidence type="ECO:0000313" key="1">
    <source>
        <dbReference type="EMBL" id="SCW61965.1"/>
    </source>
</evidence>
<sequence>MSATIRKVFAVDIHSEGIEAYKAWHRAGGPPQAVTDSIRADDIRDLEIWLVGDRMMLIMEQGPNFDPATKAQRDTNNPDVQAWDALMRTFQKPLPFGPEGSTWLEMARIYSLSEQP</sequence>
<dbReference type="InterPro" id="IPR052996">
    <property type="entry name" value="Carb_Metab_Mutarotase"/>
</dbReference>
<evidence type="ECO:0000313" key="2">
    <source>
        <dbReference type="Proteomes" id="UP000199150"/>
    </source>
</evidence>
<dbReference type="InterPro" id="IPR008000">
    <property type="entry name" value="Rham/fucose_mutarotase"/>
</dbReference>
<dbReference type="OrthoDB" id="7272712at2"/>
<dbReference type="STRING" id="260084.SAMN02927928_2270"/>
<dbReference type="Pfam" id="PF05336">
    <property type="entry name" value="rhaM"/>
    <property type="match status" value="1"/>
</dbReference>
<accession>A0A1G4RZS8</accession>
<gene>
    <name evidence="1" type="ORF">SAMN02927928_2270</name>
</gene>
<dbReference type="InterPro" id="IPR011008">
    <property type="entry name" value="Dimeric_a/b-barrel"/>
</dbReference>
<name>A0A1G4RZS8_9CAUL</name>
<organism evidence="1 2">
    <name type="scientific">Asticcacaulis taihuensis</name>
    <dbReference type="NCBI Taxonomy" id="260084"/>
    <lineage>
        <taxon>Bacteria</taxon>
        <taxon>Pseudomonadati</taxon>
        <taxon>Pseudomonadota</taxon>
        <taxon>Alphaproteobacteria</taxon>
        <taxon>Caulobacterales</taxon>
        <taxon>Caulobacteraceae</taxon>
        <taxon>Asticcacaulis</taxon>
    </lineage>
</organism>
<dbReference type="PANTHER" id="PTHR43239">
    <property type="entry name" value="UPF0734 PROTEIN DDB_G0273871/DDB_G0273177"/>
    <property type="match status" value="1"/>
</dbReference>
<dbReference type="EMBL" id="FMTS01000003">
    <property type="protein sequence ID" value="SCW61965.1"/>
    <property type="molecule type" value="Genomic_DNA"/>
</dbReference>
<proteinExistence type="predicted"/>
<reference evidence="2" key="1">
    <citation type="submission" date="2016-10" db="EMBL/GenBank/DDBJ databases">
        <authorList>
            <person name="Varghese N."/>
            <person name="Submissions S."/>
        </authorList>
    </citation>
    <scope>NUCLEOTIDE SEQUENCE [LARGE SCALE GENOMIC DNA]</scope>
    <source>
        <strain evidence="2">CGMCC 1.3431</strain>
    </source>
</reference>
<dbReference type="PANTHER" id="PTHR43239:SF1">
    <property type="entry name" value="UPF0734 PROTEIN DDB_G0273871_DDB_G0273177"/>
    <property type="match status" value="1"/>
</dbReference>
<dbReference type="Proteomes" id="UP000199150">
    <property type="component" value="Unassembled WGS sequence"/>
</dbReference>
<dbReference type="RefSeq" id="WP_090647826.1">
    <property type="nucleotide sequence ID" value="NZ_CBCRYE010000001.1"/>
</dbReference>
<dbReference type="GO" id="GO:0016857">
    <property type="term" value="F:racemase and epimerase activity, acting on carbohydrates and derivatives"/>
    <property type="evidence" value="ECO:0007669"/>
    <property type="project" value="InterPro"/>
</dbReference>
<dbReference type="Gene3D" id="3.30.70.100">
    <property type="match status" value="1"/>
</dbReference>
<dbReference type="SUPFAM" id="SSF54909">
    <property type="entry name" value="Dimeric alpha+beta barrel"/>
    <property type="match status" value="1"/>
</dbReference>